<accession>A0A7R9GB58</accession>
<reference evidence="2" key="1">
    <citation type="submission" date="2020-11" db="EMBL/GenBank/DDBJ databases">
        <authorList>
            <person name="Tran Van P."/>
        </authorList>
    </citation>
    <scope>NUCLEOTIDE SEQUENCE</scope>
</reference>
<dbReference type="Proteomes" id="UP000678499">
    <property type="component" value="Unassembled WGS sequence"/>
</dbReference>
<dbReference type="EMBL" id="CAJPEX010000271">
    <property type="protein sequence ID" value="CAG0914736.1"/>
    <property type="molecule type" value="Genomic_DNA"/>
</dbReference>
<dbReference type="AlphaFoldDB" id="A0A7R9GB58"/>
<feature type="region of interest" description="Disordered" evidence="1">
    <location>
        <begin position="54"/>
        <end position="118"/>
    </location>
</feature>
<feature type="compositionally biased region" description="Polar residues" evidence="1">
    <location>
        <begin position="54"/>
        <end position="68"/>
    </location>
</feature>
<organism evidence="2">
    <name type="scientific">Notodromas monacha</name>
    <dbReference type="NCBI Taxonomy" id="399045"/>
    <lineage>
        <taxon>Eukaryota</taxon>
        <taxon>Metazoa</taxon>
        <taxon>Ecdysozoa</taxon>
        <taxon>Arthropoda</taxon>
        <taxon>Crustacea</taxon>
        <taxon>Oligostraca</taxon>
        <taxon>Ostracoda</taxon>
        <taxon>Podocopa</taxon>
        <taxon>Podocopida</taxon>
        <taxon>Cypridocopina</taxon>
        <taxon>Cypridoidea</taxon>
        <taxon>Cyprididae</taxon>
        <taxon>Notodromas</taxon>
    </lineage>
</organism>
<evidence type="ECO:0000313" key="2">
    <source>
        <dbReference type="EMBL" id="CAD7274584.1"/>
    </source>
</evidence>
<proteinExistence type="predicted"/>
<sequence>MNACMNEARLRWHGTFSAGFGGDGKTAQRVAAAWLCSPHHVAIVVHRQQTPTLATMSASSPKGTTNVSDRVIKEERKNERKKASKRGRHMLNVECPTGPGAVRRVPRDGLEDDDDDDD</sequence>
<keyword evidence="3" id="KW-1185">Reference proteome</keyword>
<evidence type="ECO:0000313" key="3">
    <source>
        <dbReference type="Proteomes" id="UP000678499"/>
    </source>
</evidence>
<name>A0A7R9GB58_9CRUS</name>
<feature type="compositionally biased region" description="Basic residues" evidence="1">
    <location>
        <begin position="79"/>
        <end position="89"/>
    </location>
</feature>
<evidence type="ECO:0000256" key="1">
    <source>
        <dbReference type="SAM" id="MobiDB-lite"/>
    </source>
</evidence>
<gene>
    <name evidence="2" type="ORF">NMOB1V02_LOCUS2412</name>
</gene>
<dbReference type="EMBL" id="OA882308">
    <property type="protein sequence ID" value="CAD7274584.1"/>
    <property type="molecule type" value="Genomic_DNA"/>
</dbReference>
<protein>
    <submittedName>
        <fullName evidence="2">Uncharacterized protein</fullName>
    </submittedName>
</protein>